<dbReference type="OrthoDB" id="1641903at2759"/>
<comment type="similarity">
    <text evidence="2">Belongs to the nucleobase:cation symporter-2 (NCS2) (TC 2.A.40) family.</text>
</comment>
<feature type="transmembrane region" description="Helical" evidence="8">
    <location>
        <begin position="528"/>
        <end position="550"/>
    </location>
</feature>
<feature type="transmembrane region" description="Helical" evidence="8">
    <location>
        <begin position="456"/>
        <end position="477"/>
    </location>
</feature>
<dbReference type="GO" id="GO:0000324">
    <property type="term" value="C:fungal-type vacuole"/>
    <property type="evidence" value="ECO:0007669"/>
    <property type="project" value="TreeGrafter"/>
</dbReference>
<protein>
    <submittedName>
        <fullName evidence="9">Purine permease</fullName>
    </submittedName>
</protein>
<feature type="transmembrane region" description="Helical" evidence="8">
    <location>
        <begin position="428"/>
        <end position="450"/>
    </location>
</feature>
<dbReference type="Proteomes" id="UP000813444">
    <property type="component" value="Unassembled WGS sequence"/>
</dbReference>
<evidence type="ECO:0000256" key="4">
    <source>
        <dbReference type="ARBA" id="ARBA00022692"/>
    </source>
</evidence>
<keyword evidence="5 8" id="KW-1133">Transmembrane helix</keyword>
<evidence type="ECO:0000256" key="6">
    <source>
        <dbReference type="ARBA" id="ARBA00023136"/>
    </source>
</evidence>
<keyword evidence="3" id="KW-0813">Transport</keyword>
<gene>
    <name evidence="9" type="ORF">B0I35DRAFT_160177</name>
</gene>
<keyword evidence="4 8" id="KW-0812">Transmembrane</keyword>
<dbReference type="PROSITE" id="PS01116">
    <property type="entry name" value="XANTH_URACIL_PERMASE"/>
    <property type="match status" value="1"/>
</dbReference>
<sequence>MDEDVGPQSIAPAHAPPRKTLAQRLASVRRALTTREGLVGDYDYAFLFMPNLPFMKRDLRPQPFFGLNDRLPLLLALLLGFQHSLAMLAGVITPSIILSGSGGANLLPEQQRYLVSASLIVSGIMSAVQITRFHIWKTPYYLGTGVISVLGISFTILPVGQGVLAQMYDNGYCPSDADGTPLPCPRGYGALIGTSAVCALLEVLISFIPPQTLLRIFPPIVSGPTVMLIGVKLIQSGFRNWMGGSGLCSNLSPPEFFARCPDITAPHALPWGSPEYIGLGFSVFAGIILCERFGSPIMKSTSVIWGLLVGCIIAAATGYFDRSGIDDAPAVSFLWVETFPLSVYAPAVLPILAVYVLCAIEAIGDITATCDVSRLEVSGKIYETRIQGGVLSDGLSSIFSALAGLTAASCFAQNNGVIAQTRVAARSAGYACCFFLIIMGIFSKFGATLVAIPASVLGGMTTFLFAAVAASGMAITSRGAGLNSRRSRFIVTAGLALGFAATLFPDWFSRVFSYEGDNSGLNSFLDAIVLVMNTGFAVCALVCTLLNFILPEEIEEMNVETVEEVRSDSDDRQNSESKEQKLA</sequence>
<feature type="compositionally biased region" description="Basic and acidic residues" evidence="7">
    <location>
        <begin position="563"/>
        <end position="583"/>
    </location>
</feature>
<dbReference type="InterPro" id="IPR006042">
    <property type="entry name" value="Xan_ur_permease"/>
</dbReference>
<dbReference type="Pfam" id="PF00860">
    <property type="entry name" value="Xan_ur_permease"/>
    <property type="match status" value="1"/>
</dbReference>
<dbReference type="PANTHER" id="PTHR42810:SF2">
    <property type="entry name" value="PURINE PERMEASE C1399.01C-RELATED"/>
    <property type="match status" value="1"/>
</dbReference>
<evidence type="ECO:0000256" key="3">
    <source>
        <dbReference type="ARBA" id="ARBA00022448"/>
    </source>
</evidence>
<evidence type="ECO:0000256" key="8">
    <source>
        <dbReference type="SAM" id="Phobius"/>
    </source>
</evidence>
<keyword evidence="6 8" id="KW-0472">Membrane</keyword>
<dbReference type="InterPro" id="IPR006043">
    <property type="entry name" value="NCS2"/>
</dbReference>
<dbReference type="AlphaFoldDB" id="A0A8K0WU45"/>
<evidence type="ECO:0000313" key="9">
    <source>
        <dbReference type="EMBL" id="KAH7324349.1"/>
    </source>
</evidence>
<name>A0A8K0WU45_9HYPO</name>
<dbReference type="GO" id="GO:0042907">
    <property type="term" value="F:xanthine transmembrane transporter activity"/>
    <property type="evidence" value="ECO:0007669"/>
    <property type="project" value="TreeGrafter"/>
</dbReference>
<comment type="subcellular location">
    <subcellularLocation>
        <location evidence="1">Membrane</location>
        <topology evidence="1">Multi-pass membrane protein</topology>
    </subcellularLocation>
</comment>
<feature type="transmembrane region" description="Helical" evidence="8">
    <location>
        <begin position="341"/>
        <end position="364"/>
    </location>
</feature>
<evidence type="ECO:0000256" key="5">
    <source>
        <dbReference type="ARBA" id="ARBA00022989"/>
    </source>
</evidence>
<feature type="transmembrane region" description="Helical" evidence="8">
    <location>
        <begin position="216"/>
        <end position="234"/>
    </location>
</feature>
<reference evidence="9" key="1">
    <citation type="journal article" date="2021" name="Nat. Commun.">
        <title>Genetic determinants of endophytism in the Arabidopsis root mycobiome.</title>
        <authorList>
            <person name="Mesny F."/>
            <person name="Miyauchi S."/>
            <person name="Thiergart T."/>
            <person name="Pickel B."/>
            <person name="Atanasova L."/>
            <person name="Karlsson M."/>
            <person name="Huettel B."/>
            <person name="Barry K.W."/>
            <person name="Haridas S."/>
            <person name="Chen C."/>
            <person name="Bauer D."/>
            <person name="Andreopoulos W."/>
            <person name="Pangilinan J."/>
            <person name="LaButti K."/>
            <person name="Riley R."/>
            <person name="Lipzen A."/>
            <person name="Clum A."/>
            <person name="Drula E."/>
            <person name="Henrissat B."/>
            <person name="Kohler A."/>
            <person name="Grigoriev I.V."/>
            <person name="Martin F.M."/>
            <person name="Hacquard S."/>
        </authorList>
    </citation>
    <scope>NUCLEOTIDE SEQUENCE</scope>
    <source>
        <strain evidence="9">MPI-CAGE-CH-0235</strain>
    </source>
</reference>
<feature type="transmembrane region" description="Helical" evidence="8">
    <location>
        <begin position="73"/>
        <end position="98"/>
    </location>
</feature>
<comment type="caution">
    <text evidence="9">The sequence shown here is derived from an EMBL/GenBank/DDBJ whole genome shotgun (WGS) entry which is preliminary data.</text>
</comment>
<feature type="transmembrane region" description="Helical" evidence="8">
    <location>
        <begin position="303"/>
        <end position="321"/>
    </location>
</feature>
<feature type="transmembrane region" description="Helical" evidence="8">
    <location>
        <begin position="188"/>
        <end position="209"/>
    </location>
</feature>
<evidence type="ECO:0000256" key="7">
    <source>
        <dbReference type="SAM" id="MobiDB-lite"/>
    </source>
</evidence>
<feature type="transmembrane region" description="Helical" evidence="8">
    <location>
        <begin position="489"/>
        <end position="508"/>
    </location>
</feature>
<evidence type="ECO:0000313" key="10">
    <source>
        <dbReference type="Proteomes" id="UP000813444"/>
    </source>
</evidence>
<evidence type="ECO:0000256" key="1">
    <source>
        <dbReference type="ARBA" id="ARBA00004141"/>
    </source>
</evidence>
<dbReference type="NCBIfam" id="TIGR00801">
    <property type="entry name" value="ncs2"/>
    <property type="match status" value="1"/>
</dbReference>
<evidence type="ECO:0000256" key="2">
    <source>
        <dbReference type="ARBA" id="ARBA00008821"/>
    </source>
</evidence>
<accession>A0A8K0WU45</accession>
<dbReference type="EMBL" id="JAGPNK010000003">
    <property type="protein sequence ID" value="KAH7324349.1"/>
    <property type="molecule type" value="Genomic_DNA"/>
</dbReference>
<keyword evidence="10" id="KW-1185">Reference proteome</keyword>
<feature type="transmembrane region" description="Helical" evidence="8">
    <location>
        <begin position="110"/>
        <end position="128"/>
    </location>
</feature>
<dbReference type="PANTHER" id="PTHR42810">
    <property type="entry name" value="PURINE PERMEASE C1399.01C-RELATED"/>
    <property type="match status" value="1"/>
</dbReference>
<feature type="transmembrane region" description="Helical" evidence="8">
    <location>
        <begin position="276"/>
        <end position="294"/>
    </location>
</feature>
<proteinExistence type="inferred from homology"/>
<feature type="region of interest" description="Disordered" evidence="7">
    <location>
        <begin position="561"/>
        <end position="583"/>
    </location>
</feature>
<dbReference type="GO" id="GO:0005886">
    <property type="term" value="C:plasma membrane"/>
    <property type="evidence" value="ECO:0007669"/>
    <property type="project" value="TreeGrafter"/>
</dbReference>
<organism evidence="9 10">
    <name type="scientific">Stachybotrys elegans</name>
    <dbReference type="NCBI Taxonomy" id="80388"/>
    <lineage>
        <taxon>Eukaryota</taxon>
        <taxon>Fungi</taxon>
        <taxon>Dikarya</taxon>
        <taxon>Ascomycota</taxon>
        <taxon>Pezizomycotina</taxon>
        <taxon>Sordariomycetes</taxon>
        <taxon>Hypocreomycetidae</taxon>
        <taxon>Hypocreales</taxon>
        <taxon>Stachybotryaceae</taxon>
        <taxon>Stachybotrys</taxon>
    </lineage>
</organism>
<feature type="transmembrane region" description="Helical" evidence="8">
    <location>
        <begin position="140"/>
        <end position="168"/>
    </location>
</feature>